<sequence>MTPRRRTSTSTLLAGWLFADLLLGVTIIMLGAQSPAAPSQAAAETRPTAGAQASADTRASAASQSAGKPETAGPQDTGTGSQDDEKPRATTESQPSTGAPSSTAPRPSEGASPTATGTTRPLRDTVRALPTPTPTPDRSSPDATVPTTVPTAKPRSPRKPTPSPCVSRLGDVQAKPITISFQLSPGMRDEALAVQVRQELLRHRDQLAGRHAGMVLTFGADGGADNGVRLATRVNTAIRETYPRIFGAAVTRNFHDLAAPPGSISMEIYLMTYSCSPVSGS</sequence>
<evidence type="ECO:0000313" key="3">
    <source>
        <dbReference type="Proteomes" id="UP001595698"/>
    </source>
</evidence>
<feature type="region of interest" description="Disordered" evidence="1">
    <location>
        <begin position="39"/>
        <end position="169"/>
    </location>
</feature>
<dbReference type="Proteomes" id="UP001595698">
    <property type="component" value="Unassembled WGS sequence"/>
</dbReference>
<dbReference type="RefSeq" id="WP_386187066.1">
    <property type="nucleotide sequence ID" value="NZ_JBHSBC010000001.1"/>
</dbReference>
<proteinExistence type="predicted"/>
<organism evidence="2 3">
    <name type="scientific">Streptosporangium jomthongense</name>
    <dbReference type="NCBI Taxonomy" id="1193683"/>
    <lineage>
        <taxon>Bacteria</taxon>
        <taxon>Bacillati</taxon>
        <taxon>Actinomycetota</taxon>
        <taxon>Actinomycetes</taxon>
        <taxon>Streptosporangiales</taxon>
        <taxon>Streptosporangiaceae</taxon>
        <taxon>Streptosporangium</taxon>
    </lineage>
</organism>
<feature type="compositionally biased region" description="Low complexity" evidence="1">
    <location>
        <begin position="39"/>
        <end position="66"/>
    </location>
</feature>
<protein>
    <submittedName>
        <fullName evidence="2">Uncharacterized protein</fullName>
    </submittedName>
</protein>
<reference evidence="3" key="1">
    <citation type="journal article" date="2019" name="Int. J. Syst. Evol. Microbiol.">
        <title>The Global Catalogue of Microorganisms (GCM) 10K type strain sequencing project: providing services to taxonomists for standard genome sequencing and annotation.</title>
        <authorList>
            <consortium name="The Broad Institute Genomics Platform"/>
            <consortium name="The Broad Institute Genome Sequencing Center for Infectious Disease"/>
            <person name="Wu L."/>
            <person name="Ma J."/>
        </authorList>
    </citation>
    <scope>NUCLEOTIDE SEQUENCE [LARGE SCALE GENOMIC DNA]</scope>
    <source>
        <strain evidence="3">TBRC 7912</strain>
    </source>
</reference>
<gene>
    <name evidence="2" type="ORF">ACFOYY_01535</name>
</gene>
<accession>A0ABV8ETT8</accession>
<name>A0ABV8ETT8_9ACTN</name>
<feature type="compositionally biased region" description="Polar residues" evidence="1">
    <location>
        <begin position="90"/>
        <end position="119"/>
    </location>
</feature>
<keyword evidence="3" id="KW-1185">Reference proteome</keyword>
<evidence type="ECO:0000256" key="1">
    <source>
        <dbReference type="SAM" id="MobiDB-lite"/>
    </source>
</evidence>
<comment type="caution">
    <text evidence="2">The sequence shown here is derived from an EMBL/GenBank/DDBJ whole genome shotgun (WGS) entry which is preliminary data.</text>
</comment>
<evidence type="ECO:0000313" key="2">
    <source>
        <dbReference type="EMBL" id="MFC3978785.1"/>
    </source>
</evidence>
<feature type="compositionally biased region" description="Low complexity" evidence="1">
    <location>
        <begin position="143"/>
        <end position="154"/>
    </location>
</feature>
<dbReference type="EMBL" id="JBHSBC010000001">
    <property type="protein sequence ID" value="MFC3978785.1"/>
    <property type="molecule type" value="Genomic_DNA"/>
</dbReference>